<evidence type="ECO:0000313" key="2">
    <source>
        <dbReference type="Proteomes" id="UP000028547"/>
    </source>
</evidence>
<name>A0A084SUR0_9BACT</name>
<evidence type="ECO:0000313" key="1">
    <source>
        <dbReference type="EMBL" id="KFA92195.1"/>
    </source>
</evidence>
<reference evidence="1 2" key="1">
    <citation type="submission" date="2014-07" db="EMBL/GenBank/DDBJ databases">
        <title>Draft Genome Sequence of Gephyronic Acid Producer, Cystobacter violaceus Strain Cb vi76.</title>
        <authorList>
            <person name="Stevens D.C."/>
            <person name="Young J."/>
            <person name="Carmichael R."/>
            <person name="Tan J."/>
            <person name="Taylor R.E."/>
        </authorList>
    </citation>
    <scope>NUCLEOTIDE SEQUENCE [LARGE SCALE GENOMIC DNA]</scope>
    <source>
        <strain evidence="1 2">Cb vi76</strain>
    </source>
</reference>
<gene>
    <name evidence="1" type="ORF">Q664_16980</name>
</gene>
<dbReference type="Proteomes" id="UP000028547">
    <property type="component" value="Unassembled WGS sequence"/>
</dbReference>
<comment type="caution">
    <text evidence="1">The sequence shown here is derived from an EMBL/GenBank/DDBJ whole genome shotgun (WGS) entry which is preliminary data.</text>
</comment>
<proteinExistence type="predicted"/>
<sequence>MLQLAVADAGIGIPASLRALHPNLSDPEAALEKSLWPHISGTFEEGLTGTQQNAGMGLFFIAEMAKLTGGTLLIATRGATLLLSGWVDEEGNHDLRFIEPRGIGFPGTLVVFELPVGGVVDYPALIETIKERAKQRTPQRAIHRWIRFDPAPPEATVFEIQKQAENTPAAIQLAQSEITPRILRREPIVLDFSGLRILTQSYLHSLLFEPLRLAWALRTPIYVRSVEPAVRSNLELLENYALAG</sequence>
<protein>
    <recommendedName>
        <fullName evidence="3">DUF4325 domain-containing protein</fullName>
    </recommendedName>
</protein>
<accession>A0A084SUR0</accession>
<dbReference type="SUPFAM" id="SSF55874">
    <property type="entry name" value="ATPase domain of HSP90 chaperone/DNA topoisomerase II/histidine kinase"/>
    <property type="match status" value="1"/>
</dbReference>
<evidence type="ECO:0008006" key="3">
    <source>
        <dbReference type="Google" id="ProtNLM"/>
    </source>
</evidence>
<dbReference type="EMBL" id="JPMI01000108">
    <property type="protein sequence ID" value="KFA92195.1"/>
    <property type="molecule type" value="Genomic_DNA"/>
</dbReference>
<dbReference type="InterPro" id="IPR036890">
    <property type="entry name" value="HATPase_C_sf"/>
</dbReference>
<organism evidence="1 2">
    <name type="scientific">Archangium violaceum Cb vi76</name>
    <dbReference type="NCBI Taxonomy" id="1406225"/>
    <lineage>
        <taxon>Bacteria</taxon>
        <taxon>Pseudomonadati</taxon>
        <taxon>Myxococcota</taxon>
        <taxon>Myxococcia</taxon>
        <taxon>Myxococcales</taxon>
        <taxon>Cystobacterineae</taxon>
        <taxon>Archangiaceae</taxon>
        <taxon>Archangium</taxon>
    </lineage>
</organism>
<dbReference type="AlphaFoldDB" id="A0A084SUR0"/>